<accession>A0ABR2SY40</accession>
<gene>
    <name evidence="1" type="ORF">V6N11_031372</name>
</gene>
<evidence type="ECO:0000313" key="1">
    <source>
        <dbReference type="EMBL" id="KAK9029931.1"/>
    </source>
</evidence>
<comment type="caution">
    <text evidence="1">The sequence shown here is derived from an EMBL/GenBank/DDBJ whole genome shotgun (WGS) entry which is preliminary data.</text>
</comment>
<sequence length="282" mass="31663">MGQGLMSLLGGANSMLADSSHNLSIKENSECYVKMVPDSFEGYGNLDEENGKSIHLSRSKDYISDNKMEAEAVWDVSKLLEISFKGRREAVIKRKKSSFLAELLAFFKPWQIPWCIGGDFNMFLDLEEKLGQSLNTSLIDIFKAFVFKAGLTDIPLQWDVAGKSILNDNAILLSESSFNWGPKPSRIGGLIKGSKLVLKKWFGNSFRGTIKPIANLEKEISEVERRLQGGNYAPDLPSMDEHIDVFHLQFVDDLLIFYGDSKGQIQNVRRALRFSSLLRASN</sequence>
<keyword evidence="2" id="KW-1185">Reference proteome</keyword>
<evidence type="ECO:0000313" key="2">
    <source>
        <dbReference type="Proteomes" id="UP001396334"/>
    </source>
</evidence>
<reference evidence="1 2" key="1">
    <citation type="journal article" date="2024" name="G3 (Bethesda)">
        <title>Genome assembly of Hibiscus sabdariffa L. provides insights into metabolisms of medicinal natural products.</title>
        <authorList>
            <person name="Kim T."/>
        </authorList>
    </citation>
    <scope>NUCLEOTIDE SEQUENCE [LARGE SCALE GENOMIC DNA]</scope>
    <source>
        <strain evidence="1">TK-2024</strain>
        <tissue evidence="1">Old leaves</tissue>
    </source>
</reference>
<proteinExistence type="predicted"/>
<dbReference type="InterPro" id="IPR036691">
    <property type="entry name" value="Endo/exonu/phosph_ase_sf"/>
</dbReference>
<name>A0ABR2SY40_9ROSI</name>
<dbReference type="EMBL" id="JBBPBN010000010">
    <property type="protein sequence ID" value="KAK9029931.1"/>
    <property type="molecule type" value="Genomic_DNA"/>
</dbReference>
<dbReference type="Proteomes" id="UP001396334">
    <property type="component" value="Unassembled WGS sequence"/>
</dbReference>
<evidence type="ECO:0008006" key="3">
    <source>
        <dbReference type="Google" id="ProtNLM"/>
    </source>
</evidence>
<dbReference type="SUPFAM" id="SSF56219">
    <property type="entry name" value="DNase I-like"/>
    <property type="match status" value="1"/>
</dbReference>
<organism evidence="1 2">
    <name type="scientific">Hibiscus sabdariffa</name>
    <name type="common">roselle</name>
    <dbReference type="NCBI Taxonomy" id="183260"/>
    <lineage>
        <taxon>Eukaryota</taxon>
        <taxon>Viridiplantae</taxon>
        <taxon>Streptophyta</taxon>
        <taxon>Embryophyta</taxon>
        <taxon>Tracheophyta</taxon>
        <taxon>Spermatophyta</taxon>
        <taxon>Magnoliopsida</taxon>
        <taxon>eudicotyledons</taxon>
        <taxon>Gunneridae</taxon>
        <taxon>Pentapetalae</taxon>
        <taxon>rosids</taxon>
        <taxon>malvids</taxon>
        <taxon>Malvales</taxon>
        <taxon>Malvaceae</taxon>
        <taxon>Malvoideae</taxon>
        <taxon>Hibiscus</taxon>
    </lineage>
</organism>
<protein>
    <recommendedName>
        <fullName evidence="3">Reverse transcriptase</fullName>
    </recommendedName>
</protein>